<name>A0A1I3X338_9GAMM</name>
<dbReference type="Proteomes" id="UP001138989">
    <property type="component" value="Unassembled WGS sequence"/>
</dbReference>
<evidence type="ECO:0000313" key="3">
    <source>
        <dbReference type="Proteomes" id="UP001138989"/>
    </source>
</evidence>
<feature type="chain" id="PRO_5041051798" evidence="1">
    <location>
        <begin position="22"/>
        <end position="119"/>
    </location>
</feature>
<organism evidence="2 3">
    <name type="scientific">Stutzerimonas kunmingensis</name>
    <dbReference type="NCBI Taxonomy" id="1211807"/>
    <lineage>
        <taxon>Bacteria</taxon>
        <taxon>Pseudomonadati</taxon>
        <taxon>Pseudomonadota</taxon>
        <taxon>Gammaproteobacteria</taxon>
        <taxon>Pseudomonadales</taxon>
        <taxon>Pseudomonadaceae</taxon>
        <taxon>Stutzerimonas</taxon>
    </lineage>
</organism>
<dbReference type="AlphaFoldDB" id="A0A1I3X338"/>
<reference evidence="2" key="1">
    <citation type="submission" date="2021-08" db="EMBL/GenBank/DDBJ databases">
        <title>Isolation and characterization of neutrophilic mixotrophic iron-oxidizing bacteria from deep-sea hydrothermal vents.</title>
        <authorList>
            <person name="He Y."/>
        </authorList>
    </citation>
    <scope>NUCLEOTIDE SEQUENCE</scope>
    <source>
        <strain evidence="2">IOP_13</strain>
    </source>
</reference>
<dbReference type="RefSeq" id="WP_026006590.1">
    <property type="nucleotide sequence ID" value="NZ_CP090366.1"/>
</dbReference>
<evidence type="ECO:0000256" key="1">
    <source>
        <dbReference type="SAM" id="SignalP"/>
    </source>
</evidence>
<sequence>MKLLIPFYLVGSMMLSPIAWAEGGSDRTLERLQQLRDKAEAVLVQAEKAPVCERQVHMKEHMGMLEEMMSQLHKDHPGPDVSTEEHLAWMEKHDKLVDDVLKQMIREHKLMTANRECHP</sequence>
<feature type="signal peptide" evidence="1">
    <location>
        <begin position="1"/>
        <end position="21"/>
    </location>
</feature>
<dbReference type="NCBIfam" id="NF041599">
    <property type="entry name" value="reg_PtrA_PA2808"/>
    <property type="match status" value="1"/>
</dbReference>
<keyword evidence="1" id="KW-0732">Signal</keyword>
<protein>
    <submittedName>
        <fullName evidence="2">Uncharacterized protein</fullName>
    </submittedName>
</protein>
<accession>A0A1I3X338</accession>
<comment type="caution">
    <text evidence="2">The sequence shown here is derived from an EMBL/GenBank/DDBJ whole genome shotgun (WGS) entry which is preliminary data.</text>
</comment>
<gene>
    <name evidence="2" type="ORF">K7H17_15115</name>
</gene>
<keyword evidence="3" id="KW-1185">Reference proteome</keyword>
<dbReference type="EMBL" id="JAINWF010000009">
    <property type="protein sequence ID" value="MCD1609195.1"/>
    <property type="molecule type" value="Genomic_DNA"/>
</dbReference>
<evidence type="ECO:0000313" key="2">
    <source>
        <dbReference type="EMBL" id="MCD1609195.1"/>
    </source>
</evidence>
<proteinExistence type="predicted"/>
<dbReference type="GeneID" id="99798016"/>